<feature type="transmembrane region" description="Helical" evidence="1">
    <location>
        <begin position="45"/>
        <end position="63"/>
    </location>
</feature>
<keyword evidence="1" id="KW-0472">Membrane</keyword>
<dbReference type="RefSeq" id="WP_345241501.1">
    <property type="nucleotide sequence ID" value="NZ_BAABHD010000012.1"/>
</dbReference>
<feature type="transmembrane region" description="Helical" evidence="1">
    <location>
        <begin position="127"/>
        <end position="143"/>
    </location>
</feature>
<feature type="transmembrane region" description="Helical" evidence="1">
    <location>
        <begin position="350"/>
        <end position="367"/>
    </location>
</feature>
<accession>A0ABP8MJH3</accession>
<keyword evidence="3" id="KW-1185">Reference proteome</keyword>
<feature type="transmembrane region" description="Helical" evidence="1">
    <location>
        <begin position="211"/>
        <end position="240"/>
    </location>
</feature>
<organism evidence="2 3">
    <name type="scientific">Nibrella saemangeumensis</name>
    <dbReference type="NCBI Taxonomy" id="1084526"/>
    <lineage>
        <taxon>Bacteria</taxon>
        <taxon>Pseudomonadati</taxon>
        <taxon>Bacteroidota</taxon>
        <taxon>Cytophagia</taxon>
        <taxon>Cytophagales</taxon>
        <taxon>Spirosomataceae</taxon>
        <taxon>Nibrella</taxon>
    </lineage>
</organism>
<proteinExistence type="predicted"/>
<dbReference type="Pfam" id="PF14897">
    <property type="entry name" value="EpsG"/>
    <property type="match status" value="1"/>
</dbReference>
<keyword evidence="1" id="KW-0812">Transmembrane</keyword>
<evidence type="ECO:0000256" key="1">
    <source>
        <dbReference type="SAM" id="Phobius"/>
    </source>
</evidence>
<sequence length="395" mass="46828">MVEPGTYIFYTLLMVFMILLSKPSAEPVLDNTGQPVAFPNYWGPNLIILILLYTFLIGCRYYVGIDYKAYLEWYLELRNTGIYPREIEFGYEFLNEVLNYVNAHFAFLFVFIAFCQIYFCYKALEKFPFIIPWFIFFFFTYLLMFSSMNIMRQSLAWFVFFYALNLAMEKKYGWALLCIFFGFSFHKSILIGVIFYPVLHIDWFRSRNLQITLLLIVTALASVILNLLLAAAGPLVSAIGYDYYVENLDEMQEITEENKVGAGTARALYFILDFAIIWFSPQMKESFKKYDFYKYYNLYFLGALLDRLVYDNFILARTNDYLLNFRVLILAFLFFFLFNSRSQKMIKKVIGYTISFMMIAFFYRAIYNKAAETSPFRSIFLEDVLQTQPMKLDNY</sequence>
<evidence type="ECO:0000313" key="2">
    <source>
        <dbReference type="EMBL" id="GAA4450644.1"/>
    </source>
</evidence>
<dbReference type="InterPro" id="IPR049458">
    <property type="entry name" value="EpsG-like"/>
</dbReference>
<reference evidence="3" key="1">
    <citation type="journal article" date="2019" name="Int. J. Syst. Evol. Microbiol.">
        <title>The Global Catalogue of Microorganisms (GCM) 10K type strain sequencing project: providing services to taxonomists for standard genome sequencing and annotation.</title>
        <authorList>
            <consortium name="The Broad Institute Genomics Platform"/>
            <consortium name="The Broad Institute Genome Sequencing Center for Infectious Disease"/>
            <person name="Wu L."/>
            <person name="Ma J."/>
        </authorList>
    </citation>
    <scope>NUCLEOTIDE SEQUENCE [LARGE SCALE GENOMIC DNA]</scope>
    <source>
        <strain evidence="3">JCM 17927</strain>
    </source>
</reference>
<dbReference type="EMBL" id="BAABHD010000012">
    <property type="protein sequence ID" value="GAA4450644.1"/>
    <property type="molecule type" value="Genomic_DNA"/>
</dbReference>
<dbReference type="Proteomes" id="UP001501175">
    <property type="component" value="Unassembled WGS sequence"/>
</dbReference>
<feature type="transmembrane region" description="Helical" evidence="1">
    <location>
        <begin position="7"/>
        <end position="25"/>
    </location>
</feature>
<feature type="transmembrane region" description="Helical" evidence="1">
    <location>
        <begin position="174"/>
        <end position="199"/>
    </location>
</feature>
<comment type="caution">
    <text evidence="2">The sequence shown here is derived from an EMBL/GenBank/DDBJ whole genome shotgun (WGS) entry which is preliminary data.</text>
</comment>
<name>A0ABP8MJH3_9BACT</name>
<keyword evidence="1" id="KW-1133">Transmembrane helix</keyword>
<gene>
    <name evidence="2" type="ORF">GCM10023189_11580</name>
</gene>
<protein>
    <submittedName>
        <fullName evidence="2">EpsG family protein</fullName>
    </submittedName>
</protein>
<evidence type="ECO:0000313" key="3">
    <source>
        <dbReference type="Proteomes" id="UP001501175"/>
    </source>
</evidence>
<feature type="transmembrane region" description="Helical" evidence="1">
    <location>
        <begin position="97"/>
        <end position="121"/>
    </location>
</feature>
<feature type="transmembrane region" description="Helical" evidence="1">
    <location>
        <begin position="321"/>
        <end position="338"/>
    </location>
</feature>